<feature type="compositionally biased region" description="Basic and acidic residues" evidence="1">
    <location>
        <begin position="35"/>
        <end position="47"/>
    </location>
</feature>
<protein>
    <submittedName>
        <fullName evidence="2">Uncharacterized protein</fullName>
    </submittedName>
</protein>
<dbReference type="Proteomes" id="UP000017836">
    <property type="component" value="Unassembled WGS sequence"/>
</dbReference>
<dbReference type="Gramene" id="ERN13949">
    <property type="protein sequence ID" value="ERN13949"/>
    <property type="gene ID" value="AMTR_s00021p00134770"/>
</dbReference>
<dbReference type="AlphaFoldDB" id="W1Q0C0"/>
<evidence type="ECO:0000256" key="1">
    <source>
        <dbReference type="SAM" id="MobiDB-lite"/>
    </source>
</evidence>
<dbReference type="HOGENOM" id="CLU_1995681_0_0_1"/>
<accession>W1Q0C0</accession>
<name>W1Q0C0_AMBTC</name>
<sequence>MHNGIKWYKKLKKEMSLYHPMKIQNPLKAINSHTSKKERNRPLKFSDSRTDQAYLERHMFQVKKSRCYHDYNMQYAYMMHAIYDYEPESFKGVIDISKWEHAMKEEKIIKFNRAMSMNDTKTTQL</sequence>
<dbReference type="EMBL" id="KI392560">
    <property type="protein sequence ID" value="ERN13949.1"/>
    <property type="molecule type" value="Genomic_DNA"/>
</dbReference>
<feature type="region of interest" description="Disordered" evidence="1">
    <location>
        <begin position="28"/>
        <end position="47"/>
    </location>
</feature>
<organism evidence="2 3">
    <name type="scientific">Amborella trichopoda</name>
    <dbReference type="NCBI Taxonomy" id="13333"/>
    <lineage>
        <taxon>Eukaryota</taxon>
        <taxon>Viridiplantae</taxon>
        <taxon>Streptophyta</taxon>
        <taxon>Embryophyta</taxon>
        <taxon>Tracheophyta</taxon>
        <taxon>Spermatophyta</taxon>
        <taxon>Magnoliopsida</taxon>
        <taxon>Amborellales</taxon>
        <taxon>Amborellaceae</taxon>
        <taxon>Amborella</taxon>
    </lineage>
</organism>
<gene>
    <name evidence="2" type="ORF">AMTR_s00021p00134770</name>
</gene>
<evidence type="ECO:0000313" key="3">
    <source>
        <dbReference type="Proteomes" id="UP000017836"/>
    </source>
</evidence>
<proteinExistence type="predicted"/>
<evidence type="ECO:0000313" key="2">
    <source>
        <dbReference type="EMBL" id="ERN13949.1"/>
    </source>
</evidence>
<keyword evidence="3" id="KW-1185">Reference proteome</keyword>
<reference evidence="3" key="1">
    <citation type="journal article" date="2013" name="Science">
        <title>The Amborella genome and the evolution of flowering plants.</title>
        <authorList>
            <consortium name="Amborella Genome Project"/>
        </authorList>
    </citation>
    <scope>NUCLEOTIDE SEQUENCE [LARGE SCALE GENOMIC DNA]</scope>
</reference>